<evidence type="ECO:0000313" key="1">
    <source>
        <dbReference type="EMBL" id="SVD83743.1"/>
    </source>
</evidence>
<reference evidence="1" key="1">
    <citation type="submission" date="2018-05" db="EMBL/GenBank/DDBJ databases">
        <authorList>
            <person name="Lanie J.A."/>
            <person name="Ng W.-L."/>
            <person name="Kazmierczak K.M."/>
            <person name="Andrzejewski T.M."/>
            <person name="Davidsen T.M."/>
            <person name="Wayne K.J."/>
            <person name="Tettelin H."/>
            <person name="Glass J.I."/>
            <person name="Rusch D."/>
            <person name="Podicherti R."/>
            <person name="Tsui H.-C.T."/>
            <person name="Winkler M.E."/>
        </authorList>
    </citation>
    <scope>NUCLEOTIDE SEQUENCE</scope>
</reference>
<name>A0A382YKF6_9ZZZZ</name>
<accession>A0A382YKF6</accession>
<feature type="non-terminal residue" evidence="1">
    <location>
        <position position="243"/>
    </location>
</feature>
<gene>
    <name evidence="1" type="ORF">METZ01_LOCUS436597</name>
</gene>
<dbReference type="EMBL" id="UINC01176558">
    <property type="protein sequence ID" value="SVD83743.1"/>
    <property type="molecule type" value="Genomic_DNA"/>
</dbReference>
<sequence length="243" mass="28308">MHFTTIIAYFRGRYFRIDVIRETVALSEEQLELIGTYFLRNYEEGARVHVPEDLPQHPYDWLEDQPVIRSGSFPLLRYSPDENPPRILLREEDDRLSRLLEGAKSSPTSIAAGSKFYDAMQLGGSMLSPGHHEFKVWLQSMVERGARGDASPKFLAGESPSLERSKALDMWDELTERVYELLKEKLIVHGNILEVEQLNLIDKIIERKEIEESWLYEEYYENPEWYGDATWKICHVVVKSLIS</sequence>
<organism evidence="1">
    <name type="scientific">marine metagenome</name>
    <dbReference type="NCBI Taxonomy" id="408172"/>
    <lineage>
        <taxon>unclassified sequences</taxon>
        <taxon>metagenomes</taxon>
        <taxon>ecological metagenomes</taxon>
    </lineage>
</organism>
<proteinExistence type="predicted"/>
<protein>
    <submittedName>
        <fullName evidence="1">Uncharacterized protein</fullName>
    </submittedName>
</protein>
<dbReference type="AlphaFoldDB" id="A0A382YKF6"/>